<keyword evidence="4" id="KW-1185">Reference proteome</keyword>
<name>A0A9P6HYH5_9PEZI</name>
<reference evidence="3" key="1">
    <citation type="submission" date="2020-03" db="EMBL/GenBank/DDBJ databases">
        <authorList>
            <person name="He L."/>
        </authorList>
    </citation>
    <scope>NUCLEOTIDE SEQUENCE</scope>
    <source>
        <strain evidence="3">CkLH20</strain>
    </source>
</reference>
<dbReference type="PANTHER" id="PTHR38795">
    <property type="entry name" value="DUF6604 DOMAIN-CONTAINING PROTEIN"/>
    <property type="match status" value="1"/>
</dbReference>
<dbReference type="RefSeq" id="XP_038740897.1">
    <property type="nucleotide sequence ID" value="XM_038893797.1"/>
</dbReference>
<gene>
    <name evidence="3" type="ORF">CkaCkLH20_11083</name>
</gene>
<dbReference type="InterPro" id="IPR046539">
    <property type="entry name" value="DUF6604"/>
</dbReference>
<feature type="compositionally biased region" description="Low complexity" evidence="1">
    <location>
        <begin position="154"/>
        <end position="170"/>
    </location>
</feature>
<evidence type="ECO:0000313" key="3">
    <source>
        <dbReference type="EMBL" id="KAF9871436.1"/>
    </source>
</evidence>
<dbReference type="Proteomes" id="UP000781932">
    <property type="component" value="Unassembled WGS sequence"/>
</dbReference>
<feature type="region of interest" description="Disordered" evidence="1">
    <location>
        <begin position="151"/>
        <end position="178"/>
    </location>
</feature>
<feature type="domain" description="DUF6604" evidence="2">
    <location>
        <begin position="15"/>
        <end position="238"/>
    </location>
</feature>
<dbReference type="PANTHER" id="PTHR38795:SF1">
    <property type="entry name" value="DUF6604 DOMAIN-CONTAINING PROTEIN"/>
    <property type="match status" value="1"/>
</dbReference>
<accession>A0A9P6HYH5</accession>
<organism evidence="3 4">
    <name type="scientific">Colletotrichum karsti</name>
    <dbReference type="NCBI Taxonomy" id="1095194"/>
    <lineage>
        <taxon>Eukaryota</taxon>
        <taxon>Fungi</taxon>
        <taxon>Dikarya</taxon>
        <taxon>Ascomycota</taxon>
        <taxon>Pezizomycotina</taxon>
        <taxon>Sordariomycetes</taxon>
        <taxon>Hypocreomycetidae</taxon>
        <taxon>Glomerellales</taxon>
        <taxon>Glomerellaceae</taxon>
        <taxon>Colletotrichum</taxon>
        <taxon>Colletotrichum boninense species complex</taxon>
    </lineage>
</organism>
<protein>
    <recommendedName>
        <fullName evidence="2">DUF6604 domain-containing protein</fullName>
    </recommendedName>
</protein>
<evidence type="ECO:0000313" key="4">
    <source>
        <dbReference type="Proteomes" id="UP000781932"/>
    </source>
</evidence>
<proteinExistence type="predicted"/>
<dbReference type="EMBL" id="JAATWM020000045">
    <property type="protein sequence ID" value="KAF9871436.1"/>
    <property type="molecule type" value="Genomic_DNA"/>
</dbReference>
<dbReference type="AlphaFoldDB" id="A0A9P6HYH5"/>
<comment type="caution">
    <text evidence="3">The sequence shown here is derived from an EMBL/GenBank/DDBJ whole genome shotgun (WGS) entry which is preliminary data.</text>
</comment>
<dbReference type="Pfam" id="PF20253">
    <property type="entry name" value="DUF6604"/>
    <property type="match status" value="1"/>
</dbReference>
<dbReference type="GeneID" id="62166871"/>
<evidence type="ECO:0000256" key="1">
    <source>
        <dbReference type="SAM" id="MobiDB-lite"/>
    </source>
</evidence>
<evidence type="ECO:0000259" key="2">
    <source>
        <dbReference type="Pfam" id="PF20253"/>
    </source>
</evidence>
<dbReference type="OrthoDB" id="4821062at2759"/>
<reference evidence="3" key="2">
    <citation type="submission" date="2020-11" db="EMBL/GenBank/DDBJ databases">
        <title>Whole genome sequencing of Colletotrichum sp.</title>
        <authorList>
            <person name="Li H."/>
        </authorList>
    </citation>
    <scope>NUCLEOTIDE SEQUENCE</scope>
    <source>
        <strain evidence="3">CkLH20</strain>
    </source>
</reference>
<sequence length="793" mass="88879">MASSKASSISSLYESYKASTNCFLRWLWCQQRLHSPRGTAVTFKSTKDILESAKLLEKKKTAVPSSVLGFLRDAITKRLKVFEIYKELHLADAGHQVFVQRLEKTLNILLPLAGKSRTSVSDEASSILLNAPNQFSSLAVTVETIEDEDIGTNAHSGHAHGASSSCVSPSEDSDHVASEAPRDFVLEDDQMRDHMDAIYYLIELTNVHDVLKESWAEAAEGKIPLSLAAWLTNMAAYTITSNMPTGFFSLCSHLFTKCGTPNCAGIGAFVTKLVKDDDDPELPARHGDNLYKLAKSINEYGTSLGSFVGPKVEGRSDICIGTGCKCNFRTDLVRDLIPCKTTSSLPDDENHKLVQMLDSVRGALLGTRAISQIEPLKHNPELDFPIISEAFVFFAQIFFQREIRIAHAGLVFSANLLFMTNEQALINEKRLSGSKCRLQCLRLAQEIRTDVLPVIGLINQVDPTELRWKQRAPELQNFVDGLDEYLRDKSFDIYHTSPWTTGNHMTELLTGAALTGRNACWDWAIITSTLHLYNALRRSKLDVQEIPLLEQLAQVLIHDTFRGVIPERNFVSLYRRVVYDCKIARVRDGSVSRLEVGFTKSTPVRGHILTWFVEQHCNNHDAAAVDWLDVVHGVATYTRRPCICCKRDHKKDIKINEIHKEVAPSEYLERAKATVLPELMGTKYPLARLNFFKLFMFCGKIMKAFGVDAQSRLAKLGKKANNSLEGDILSHPLTVARCVTEFALEDLDEHAVSSGSRQRRRLLQRCSTVTAAIKVFQEKADREATLDQFLWDI</sequence>